<feature type="transmembrane region" description="Helical" evidence="1">
    <location>
        <begin position="35"/>
        <end position="59"/>
    </location>
</feature>
<sequence>MNKLLAFSALAEAATGVALIVVPSLVARLLLGTELSGVALAVGRVAGISLLSLGIACWPGKAPSRAAFWGMTTYGLFVTLYLLYLGIRGEWVGPLLWPAVALHALLTVLLAREWFNAQRA</sequence>
<feature type="transmembrane region" description="Helical" evidence="1">
    <location>
        <begin position="91"/>
        <end position="111"/>
    </location>
</feature>
<dbReference type="OrthoDB" id="558390at2"/>
<feature type="transmembrane region" description="Helical" evidence="1">
    <location>
        <begin position="66"/>
        <end position="85"/>
    </location>
</feature>
<dbReference type="AlphaFoldDB" id="A0A517YF72"/>
<keyword evidence="1" id="KW-0472">Membrane</keyword>
<evidence type="ECO:0000256" key="1">
    <source>
        <dbReference type="SAM" id="Phobius"/>
    </source>
</evidence>
<evidence type="ECO:0000313" key="3">
    <source>
        <dbReference type="Proteomes" id="UP000315017"/>
    </source>
</evidence>
<dbReference type="Proteomes" id="UP000315017">
    <property type="component" value="Chromosome"/>
</dbReference>
<name>A0A517YF72_9BACT</name>
<dbReference type="KEGG" id="aagg:ETAA8_39820"/>
<protein>
    <submittedName>
        <fullName evidence="2">Uncharacterized protein</fullName>
    </submittedName>
</protein>
<keyword evidence="1" id="KW-0812">Transmembrane</keyword>
<dbReference type="RefSeq" id="WP_145091876.1">
    <property type="nucleotide sequence ID" value="NZ_CP036274.1"/>
</dbReference>
<keyword evidence="1" id="KW-1133">Transmembrane helix</keyword>
<accession>A0A517YF72</accession>
<reference evidence="2 3" key="1">
    <citation type="submission" date="2019-02" db="EMBL/GenBank/DDBJ databases">
        <title>Deep-cultivation of Planctomycetes and their phenomic and genomic characterization uncovers novel biology.</title>
        <authorList>
            <person name="Wiegand S."/>
            <person name="Jogler M."/>
            <person name="Boedeker C."/>
            <person name="Pinto D."/>
            <person name="Vollmers J."/>
            <person name="Rivas-Marin E."/>
            <person name="Kohn T."/>
            <person name="Peeters S.H."/>
            <person name="Heuer A."/>
            <person name="Rast P."/>
            <person name="Oberbeckmann S."/>
            <person name="Bunk B."/>
            <person name="Jeske O."/>
            <person name="Meyerdierks A."/>
            <person name="Storesund J.E."/>
            <person name="Kallscheuer N."/>
            <person name="Luecker S."/>
            <person name="Lage O.M."/>
            <person name="Pohl T."/>
            <person name="Merkel B.J."/>
            <person name="Hornburger P."/>
            <person name="Mueller R.-W."/>
            <person name="Bruemmer F."/>
            <person name="Labrenz M."/>
            <person name="Spormann A.M."/>
            <person name="Op den Camp H."/>
            <person name="Overmann J."/>
            <person name="Amann R."/>
            <person name="Jetten M.S.M."/>
            <person name="Mascher T."/>
            <person name="Medema M.H."/>
            <person name="Devos D.P."/>
            <person name="Kaster A.-K."/>
            <person name="Ovreas L."/>
            <person name="Rohde M."/>
            <person name="Galperin M.Y."/>
            <person name="Jogler C."/>
        </authorList>
    </citation>
    <scope>NUCLEOTIDE SEQUENCE [LARGE SCALE GENOMIC DNA]</scope>
    <source>
        <strain evidence="2 3">ETA_A8</strain>
    </source>
</reference>
<dbReference type="EMBL" id="CP036274">
    <property type="protein sequence ID" value="QDU28876.1"/>
    <property type="molecule type" value="Genomic_DNA"/>
</dbReference>
<evidence type="ECO:0000313" key="2">
    <source>
        <dbReference type="EMBL" id="QDU28876.1"/>
    </source>
</evidence>
<organism evidence="2 3">
    <name type="scientific">Anatilimnocola aggregata</name>
    <dbReference type="NCBI Taxonomy" id="2528021"/>
    <lineage>
        <taxon>Bacteria</taxon>
        <taxon>Pseudomonadati</taxon>
        <taxon>Planctomycetota</taxon>
        <taxon>Planctomycetia</taxon>
        <taxon>Pirellulales</taxon>
        <taxon>Pirellulaceae</taxon>
        <taxon>Anatilimnocola</taxon>
    </lineage>
</organism>
<keyword evidence="3" id="KW-1185">Reference proteome</keyword>
<proteinExistence type="predicted"/>
<gene>
    <name evidence="2" type="ORF">ETAA8_39820</name>
</gene>